<feature type="domain" description="Rhodanese" evidence="4">
    <location>
        <begin position="130"/>
        <end position="219"/>
    </location>
</feature>
<keyword evidence="3" id="KW-0804">Transcription</keyword>
<dbReference type="Pfam" id="PF00581">
    <property type="entry name" value="Rhodanese"/>
    <property type="match status" value="1"/>
</dbReference>
<name>A0ABW3JXJ1_9BACT</name>
<dbReference type="InterPro" id="IPR036390">
    <property type="entry name" value="WH_DNA-bd_sf"/>
</dbReference>
<dbReference type="Proteomes" id="UP001597112">
    <property type="component" value="Unassembled WGS sequence"/>
</dbReference>
<dbReference type="InterPro" id="IPR036388">
    <property type="entry name" value="WH-like_DNA-bd_sf"/>
</dbReference>
<evidence type="ECO:0000313" key="7">
    <source>
        <dbReference type="Proteomes" id="UP001597112"/>
    </source>
</evidence>
<dbReference type="InterPro" id="IPR011991">
    <property type="entry name" value="ArsR-like_HTH"/>
</dbReference>
<gene>
    <name evidence="6" type="ORF">ACFQ21_01165</name>
</gene>
<evidence type="ECO:0000313" key="6">
    <source>
        <dbReference type="EMBL" id="MFD0997886.1"/>
    </source>
</evidence>
<dbReference type="InterPro" id="IPR001845">
    <property type="entry name" value="HTH_ArsR_DNA-bd_dom"/>
</dbReference>
<evidence type="ECO:0000256" key="3">
    <source>
        <dbReference type="ARBA" id="ARBA00023163"/>
    </source>
</evidence>
<dbReference type="SUPFAM" id="SSF46785">
    <property type="entry name" value="Winged helix' DNA-binding domain"/>
    <property type="match status" value="1"/>
</dbReference>
<keyword evidence="7" id="KW-1185">Reference proteome</keyword>
<dbReference type="PROSITE" id="PS50987">
    <property type="entry name" value="HTH_ARSR_2"/>
    <property type="match status" value="1"/>
</dbReference>
<dbReference type="InterPro" id="IPR051011">
    <property type="entry name" value="Metal_resp_trans_reg"/>
</dbReference>
<dbReference type="Pfam" id="PF12840">
    <property type="entry name" value="HTH_20"/>
    <property type="match status" value="1"/>
</dbReference>
<dbReference type="EMBL" id="JBHTKA010000001">
    <property type="protein sequence ID" value="MFD0997886.1"/>
    <property type="molecule type" value="Genomic_DNA"/>
</dbReference>
<keyword evidence="1" id="KW-0805">Transcription regulation</keyword>
<reference evidence="7" key="1">
    <citation type="journal article" date="2019" name="Int. J. Syst. Evol. Microbiol.">
        <title>The Global Catalogue of Microorganisms (GCM) 10K type strain sequencing project: providing services to taxonomists for standard genome sequencing and annotation.</title>
        <authorList>
            <consortium name="The Broad Institute Genomics Platform"/>
            <consortium name="The Broad Institute Genome Sequencing Center for Infectious Disease"/>
            <person name="Wu L."/>
            <person name="Ma J."/>
        </authorList>
    </citation>
    <scope>NUCLEOTIDE SEQUENCE [LARGE SCALE GENOMIC DNA]</scope>
    <source>
        <strain evidence="7">CCUG 58938</strain>
    </source>
</reference>
<dbReference type="PRINTS" id="PR00778">
    <property type="entry name" value="HTHARSR"/>
</dbReference>
<dbReference type="SUPFAM" id="SSF52821">
    <property type="entry name" value="Rhodanese/Cell cycle control phosphatase"/>
    <property type="match status" value="1"/>
</dbReference>
<evidence type="ECO:0000256" key="2">
    <source>
        <dbReference type="ARBA" id="ARBA00023125"/>
    </source>
</evidence>
<dbReference type="PANTHER" id="PTHR43132">
    <property type="entry name" value="ARSENICAL RESISTANCE OPERON REPRESSOR ARSR-RELATED"/>
    <property type="match status" value="1"/>
</dbReference>
<keyword evidence="2" id="KW-0238">DNA-binding</keyword>
<dbReference type="PROSITE" id="PS50206">
    <property type="entry name" value="RHODANESE_3"/>
    <property type="match status" value="1"/>
</dbReference>
<dbReference type="Gene3D" id="3.40.250.10">
    <property type="entry name" value="Rhodanese-like domain"/>
    <property type="match status" value="1"/>
</dbReference>
<dbReference type="CDD" id="cd00158">
    <property type="entry name" value="RHOD"/>
    <property type="match status" value="1"/>
</dbReference>
<dbReference type="SMART" id="SM00418">
    <property type="entry name" value="HTH_ARSR"/>
    <property type="match status" value="1"/>
</dbReference>
<comment type="caution">
    <text evidence="6">The sequence shown here is derived from an EMBL/GenBank/DDBJ whole genome shotgun (WGS) entry which is preliminary data.</text>
</comment>
<dbReference type="RefSeq" id="WP_377573619.1">
    <property type="nucleotide sequence ID" value="NZ_JBHTKA010000001.1"/>
</dbReference>
<sequence>MNKRQYKDTVYSELARITKSLANPHRMEIIELLGQGEFSVEQVAEQTNLTIANASQHLQVLKQGQLVDINRQGNFIFYRLSNDNVFKAWKALRELGVERIEAVEKVVKEFRKSKFDFQSVTIDELIEKIDSGKVTVLDVRPESEYRQGHIASAISIPIGELSKRLKELPKRTEIIAYCRGPFCVYADEAVSILLKAGYKANRLNEGFPDWKLENLPVDVSIS</sequence>
<proteinExistence type="predicted"/>
<evidence type="ECO:0000256" key="1">
    <source>
        <dbReference type="ARBA" id="ARBA00023015"/>
    </source>
</evidence>
<dbReference type="InterPro" id="IPR036873">
    <property type="entry name" value="Rhodanese-like_dom_sf"/>
</dbReference>
<evidence type="ECO:0000259" key="4">
    <source>
        <dbReference type="PROSITE" id="PS50206"/>
    </source>
</evidence>
<protein>
    <submittedName>
        <fullName evidence="6">ArsR/SmtB family transcription factor</fullName>
    </submittedName>
</protein>
<organism evidence="6 7">
    <name type="scientific">Ohtaekwangia kribbensis</name>
    <dbReference type="NCBI Taxonomy" id="688913"/>
    <lineage>
        <taxon>Bacteria</taxon>
        <taxon>Pseudomonadati</taxon>
        <taxon>Bacteroidota</taxon>
        <taxon>Cytophagia</taxon>
        <taxon>Cytophagales</taxon>
        <taxon>Fulvivirgaceae</taxon>
        <taxon>Ohtaekwangia</taxon>
    </lineage>
</organism>
<dbReference type="Gene3D" id="1.10.10.10">
    <property type="entry name" value="Winged helix-like DNA-binding domain superfamily/Winged helix DNA-binding domain"/>
    <property type="match status" value="1"/>
</dbReference>
<accession>A0ABW3JXJ1</accession>
<dbReference type="NCBIfam" id="NF033788">
    <property type="entry name" value="HTH_metalloreg"/>
    <property type="match status" value="1"/>
</dbReference>
<dbReference type="InterPro" id="IPR001763">
    <property type="entry name" value="Rhodanese-like_dom"/>
</dbReference>
<dbReference type="CDD" id="cd00090">
    <property type="entry name" value="HTH_ARSR"/>
    <property type="match status" value="1"/>
</dbReference>
<dbReference type="PANTHER" id="PTHR43132:SF2">
    <property type="entry name" value="ARSENICAL RESISTANCE OPERON REPRESSOR ARSR-RELATED"/>
    <property type="match status" value="1"/>
</dbReference>
<evidence type="ECO:0000259" key="5">
    <source>
        <dbReference type="PROSITE" id="PS50987"/>
    </source>
</evidence>
<feature type="domain" description="HTH arsR-type" evidence="5">
    <location>
        <begin position="6"/>
        <end position="100"/>
    </location>
</feature>
<dbReference type="SMART" id="SM00450">
    <property type="entry name" value="RHOD"/>
    <property type="match status" value="1"/>
</dbReference>